<keyword evidence="2 4" id="KW-0808">Transferase</keyword>
<comment type="catalytic activity">
    <reaction evidence="4">
        <text>L-homoserine + acetyl-CoA = O-acetyl-L-homoserine + CoA</text>
        <dbReference type="Rhea" id="RHEA:13701"/>
        <dbReference type="ChEBI" id="CHEBI:57287"/>
        <dbReference type="ChEBI" id="CHEBI:57288"/>
        <dbReference type="ChEBI" id="CHEBI:57476"/>
        <dbReference type="ChEBI" id="CHEBI:57716"/>
        <dbReference type="EC" id="2.3.1.31"/>
    </reaction>
</comment>
<reference evidence="7" key="1">
    <citation type="submission" date="2014-10" db="EMBL/GenBank/DDBJ databases">
        <authorList>
            <person name="Kuske C.R."/>
            <person name="Challacombe J.F."/>
            <person name="Daligault H.E."/>
            <person name="Davenport K.W."/>
            <person name="Johnson S.L."/>
            <person name="Siddaramappa S."/>
            <person name="Petersen J.M."/>
        </authorList>
    </citation>
    <scope>NUCLEOTIDE SEQUENCE [LARGE SCALE GENOMIC DNA]</scope>
    <source>
        <strain evidence="7">CA97-1460</strain>
    </source>
</reference>
<dbReference type="HAMAP" id="MF_00295">
    <property type="entry name" value="MetA_acyltransf"/>
    <property type="match status" value="1"/>
</dbReference>
<dbReference type="Gene3D" id="3.40.50.880">
    <property type="match status" value="1"/>
</dbReference>
<accession>A0A1J0KSL8</accession>
<feature type="binding site" evidence="4">
    <location>
        <position position="247"/>
    </location>
    <ligand>
        <name>substrate</name>
    </ligand>
</feature>
<dbReference type="PIRSF" id="PIRSF000450">
    <property type="entry name" value="H_ser_succinyltr"/>
    <property type="match status" value="1"/>
</dbReference>
<keyword evidence="3 4" id="KW-0012">Acyltransferase</keyword>
<comment type="pathway">
    <text evidence="4">Amino-acid biosynthesis; L-methionine biosynthesis via de novo pathway; O-acetyl-L-homoserine from L-homoserine: step 1/1.</text>
</comment>
<evidence type="ECO:0000256" key="5">
    <source>
        <dbReference type="PIRSR" id="PIRSR000450-1"/>
    </source>
</evidence>
<dbReference type="GO" id="GO:0008899">
    <property type="term" value="F:homoserine O-succinyltransferase activity"/>
    <property type="evidence" value="ECO:0007669"/>
    <property type="project" value="UniProtKB-UniRule"/>
</dbReference>
<keyword evidence="4" id="KW-0486">Methionine biosynthesis</keyword>
<evidence type="ECO:0000256" key="1">
    <source>
        <dbReference type="ARBA" id="ARBA00022605"/>
    </source>
</evidence>
<dbReference type="PANTHER" id="PTHR20919:SF0">
    <property type="entry name" value="HOMOSERINE O-SUCCINYLTRANSFERASE"/>
    <property type="match status" value="1"/>
</dbReference>
<keyword evidence="7" id="KW-1185">Reference proteome</keyword>
<evidence type="ECO:0000256" key="4">
    <source>
        <dbReference type="HAMAP-Rule" id="MF_00295"/>
    </source>
</evidence>
<dbReference type="GO" id="GO:0009086">
    <property type="term" value="P:methionine biosynthetic process"/>
    <property type="evidence" value="ECO:0007669"/>
    <property type="project" value="UniProtKB-UniRule"/>
</dbReference>
<dbReference type="InterPro" id="IPR033752">
    <property type="entry name" value="MetA_family"/>
</dbReference>
<dbReference type="RefSeq" id="WP_071663612.1">
    <property type="nucleotide sequence ID" value="NZ_CP009654.1"/>
</dbReference>
<comment type="similarity">
    <text evidence="4">Belongs to the MetA family.</text>
</comment>
<feature type="binding site" evidence="4">
    <location>
        <position position="162"/>
    </location>
    <ligand>
        <name>substrate</name>
    </ligand>
</feature>
<organism evidence="6 7">
    <name type="scientific">Francisella frigiditurris</name>
    <dbReference type="NCBI Taxonomy" id="1542390"/>
    <lineage>
        <taxon>Bacteria</taxon>
        <taxon>Pseudomonadati</taxon>
        <taxon>Pseudomonadota</taxon>
        <taxon>Gammaproteobacteria</taxon>
        <taxon>Thiotrichales</taxon>
        <taxon>Francisellaceae</taxon>
        <taxon>Francisella</taxon>
    </lineage>
</organism>
<dbReference type="EMBL" id="CP009654">
    <property type="protein sequence ID" value="APC96620.1"/>
    <property type="molecule type" value="Genomic_DNA"/>
</dbReference>
<feature type="active site" description="Proton acceptor" evidence="4">
    <location>
        <position position="233"/>
    </location>
</feature>
<dbReference type="UniPathway" id="UPA00051">
    <property type="reaction ID" value="UER00074"/>
</dbReference>
<dbReference type="GO" id="GO:0005737">
    <property type="term" value="C:cytoplasm"/>
    <property type="evidence" value="ECO:0007669"/>
    <property type="project" value="UniProtKB-SubCell"/>
</dbReference>
<evidence type="ECO:0000313" key="6">
    <source>
        <dbReference type="EMBL" id="APC96620.1"/>
    </source>
</evidence>
<evidence type="ECO:0000256" key="3">
    <source>
        <dbReference type="ARBA" id="ARBA00023315"/>
    </source>
</evidence>
<feature type="binding site" evidence="4">
    <location>
        <position position="192"/>
    </location>
    <ligand>
        <name>substrate</name>
    </ligand>
</feature>
<dbReference type="EC" id="2.3.1.31" evidence="4"/>
<keyword evidence="4" id="KW-0963">Cytoplasm</keyword>
<dbReference type="STRING" id="1542390.KX01_640"/>
<feature type="site" description="Important for acyl-CoA specificity" evidence="4">
    <location>
        <position position="110"/>
    </location>
</feature>
<comment type="caution">
    <text evidence="4">Lacks conserved residue(s) required for the propagation of feature annotation.</text>
</comment>
<feature type="active site" description="Acyl-thioester intermediate" evidence="4 5">
    <location>
        <position position="141"/>
    </location>
</feature>
<keyword evidence="1 4" id="KW-0028">Amino-acid biosynthesis</keyword>
<feature type="active site" evidence="4">
    <location>
        <position position="235"/>
    </location>
</feature>
<evidence type="ECO:0000313" key="7">
    <source>
        <dbReference type="Proteomes" id="UP000182521"/>
    </source>
</evidence>
<dbReference type="OrthoDB" id="9772423at2"/>
<protein>
    <recommendedName>
        <fullName evidence="4">Homoserine O-acetyltransferase</fullName>
        <shortName evidence="4">HAT</shortName>
        <ecNumber evidence="4">2.3.1.31</ecNumber>
    </recommendedName>
    <alternativeName>
        <fullName evidence="4">Homoserine transacetylase</fullName>
        <shortName evidence="4">HTA</shortName>
    </alternativeName>
</protein>
<dbReference type="SUPFAM" id="SSF52317">
    <property type="entry name" value="Class I glutamine amidotransferase-like"/>
    <property type="match status" value="1"/>
</dbReference>
<dbReference type="KEGG" id="frc:KX01_640"/>
<proteinExistence type="inferred from homology"/>
<feature type="site" description="Important for substrate specificity" evidence="4">
    <location>
        <position position="192"/>
    </location>
</feature>
<dbReference type="PANTHER" id="PTHR20919">
    <property type="entry name" value="HOMOSERINE O-SUCCINYLTRANSFERASE"/>
    <property type="match status" value="1"/>
</dbReference>
<dbReference type="GO" id="GO:0004414">
    <property type="term" value="F:homoserine O-acetyltransferase activity"/>
    <property type="evidence" value="ECO:0007669"/>
    <property type="project" value="UniProtKB-EC"/>
</dbReference>
<name>A0A1J0KSL8_9GAMM</name>
<sequence>MSVNVKESFEWLKNLKFNFPTQINYKNSNNIRHLRIAIVNLMPTVKETEKQWTEVLSHNPNTIVDLVFFHSLTRPSTRVDKAHLEQNYHNWQDYDFNDLDGVIITGAPVELLEFEDVDYYKEVCDIIAKSINHDLSLMLVCWAAQAALYYLYGVKKVCLDKKLFGVYEHKLLKPDHPLLKGIKDNQIRACVSRQTKIDHTDVLKYTDPILGSSIDGLDCLADKNSNITYMFNHLEYIANTLEGEYLRDLEAAKNIETPHNYYDEQNNINFSWQNDRKVFYSNWLDILKENKN</sequence>
<dbReference type="InterPro" id="IPR029062">
    <property type="entry name" value="Class_I_gatase-like"/>
</dbReference>
<evidence type="ECO:0000256" key="2">
    <source>
        <dbReference type="ARBA" id="ARBA00022679"/>
    </source>
</evidence>
<dbReference type="Proteomes" id="UP000182521">
    <property type="component" value="Chromosome"/>
</dbReference>
<comment type="function">
    <text evidence="4">Transfers an acetyl group from acetyl-CoA to L-homoserine, forming acetyl-L-homoserine.</text>
</comment>
<dbReference type="AlphaFoldDB" id="A0A1J0KSL8"/>
<gene>
    <name evidence="4" type="primary">metAA</name>
    <name evidence="6" type="ORF">KX01_640</name>
</gene>
<dbReference type="Pfam" id="PF04204">
    <property type="entry name" value="HTS"/>
    <property type="match status" value="1"/>
</dbReference>
<comment type="subcellular location">
    <subcellularLocation>
        <location evidence="4">Cytoplasm</location>
    </subcellularLocation>
</comment>